<dbReference type="EnsemblPlants" id="PGSC0003DMT400086162">
    <property type="protein sequence ID" value="PGSC0003DMT400086162"/>
    <property type="gene ID" value="PGSC0003DMG400035733"/>
</dbReference>
<evidence type="ECO:0000256" key="1">
    <source>
        <dbReference type="SAM" id="MobiDB-lite"/>
    </source>
</evidence>
<reference evidence="3" key="1">
    <citation type="journal article" date="2011" name="Nature">
        <title>Genome sequence and analysis of the tuber crop potato.</title>
        <authorList>
            <consortium name="The Potato Genome Sequencing Consortium"/>
        </authorList>
    </citation>
    <scope>NUCLEOTIDE SEQUENCE [LARGE SCALE GENOMIC DNA]</scope>
    <source>
        <strain evidence="3">cv. DM1-3 516 R44</strain>
    </source>
</reference>
<proteinExistence type="predicted"/>
<accession>M1DB46</accession>
<feature type="region of interest" description="Disordered" evidence="1">
    <location>
        <begin position="97"/>
        <end position="117"/>
    </location>
</feature>
<sequence>MARGRGRGKGRPRWETILTLGSANEARLEPDGKKKVTPAATHARGTLTEPTPIYATDGVKQLHLSTRATTSKTKPVIATMQQKGEPTSVRNQFSPLSMLWDERDTIPPDKGGQPITQ</sequence>
<dbReference type="Proteomes" id="UP000011115">
    <property type="component" value="Unassembled WGS sequence"/>
</dbReference>
<dbReference type="HOGENOM" id="CLU_2089087_0_0_1"/>
<keyword evidence="3" id="KW-1185">Reference proteome</keyword>
<dbReference type="AlphaFoldDB" id="M1DB46"/>
<dbReference type="InParanoid" id="M1DB46"/>
<evidence type="ECO:0000313" key="3">
    <source>
        <dbReference type="Proteomes" id="UP000011115"/>
    </source>
</evidence>
<evidence type="ECO:0000313" key="2">
    <source>
        <dbReference type="EnsemblPlants" id="PGSC0003DMT400086162"/>
    </source>
</evidence>
<dbReference type="PaxDb" id="4113-PGSC0003DMT400086162"/>
<protein>
    <submittedName>
        <fullName evidence="2">Uncharacterized protein</fullName>
    </submittedName>
</protein>
<organism evidence="2 3">
    <name type="scientific">Solanum tuberosum</name>
    <name type="common">Potato</name>
    <dbReference type="NCBI Taxonomy" id="4113"/>
    <lineage>
        <taxon>Eukaryota</taxon>
        <taxon>Viridiplantae</taxon>
        <taxon>Streptophyta</taxon>
        <taxon>Embryophyta</taxon>
        <taxon>Tracheophyta</taxon>
        <taxon>Spermatophyta</taxon>
        <taxon>Magnoliopsida</taxon>
        <taxon>eudicotyledons</taxon>
        <taxon>Gunneridae</taxon>
        <taxon>Pentapetalae</taxon>
        <taxon>asterids</taxon>
        <taxon>lamiids</taxon>
        <taxon>Solanales</taxon>
        <taxon>Solanaceae</taxon>
        <taxon>Solanoideae</taxon>
        <taxon>Solaneae</taxon>
        <taxon>Solanum</taxon>
    </lineage>
</organism>
<feature type="region of interest" description="Disordered" evidence="1">
    <location>
        <begin position="28"/>
        <end position="51"/>
    </location>
</feature>
<dbReference type="Gramene" id="PGSC0003DMT400086162">
    <property type="protein sequence ID" value="PGSC0003DMT400086162"/>
    <property type="gene ID" value="PGSC0003DMG400035733"/>
</dbReference>
<reference evidence="2" key="2">
    <citation type="submission" date="2015-06" db="UniProtKB">
        <authorList>
            <consortium name="EnsemblPlants"/>
        </authorList>
    </citation>
    <scope>IDENTIFICATION</scope>
    <source>
        <strain evidence="2">DM1-3 516 R44</strain>
    </source>
</reference>
<name>M1DB46_SOLTU</name>